<protein>
    <submittedName>
        <fullName evidence="7">L-lactate dehydrogenase</fullName>
    </submittedName>
</protein>
<evidence type="ECO:0000259" key="5">
    <source>
        <dbReference type="Pfam" id="PF00056"/>
    </source>
</evidence>
<comment type="caution">
    <text evidence="7">The sequence shown here is derived from an EMBL/GenBank/DDBJ whole genome shotgun (WGS) entry which is preliminary data.</text>
</comment>
<evidence type="ECO:0000259" key="6">
    <source>
        <dbReference type="Pfam" id="PF02866"/>
    </source>
</evidence>
<name>A0A850QYH9_9LACO</name>
<dbReference type="InterPro" id="IPR001557">
    <property type="entry name" value="L-lactate/malate_DH"/>
</dbReference>
<reference evidence="7 8" key="1">
    <citation type="submission" date="2020-06" db="EMBL/GenBank/DDBJ databases">
        <authorList>
            <person name="Kang J."/>
        </authorList>
    </citation>
    <scope>NUCLEOTIDE SEQUENCE [LARGE SCALE GENOMIC DNA]</scope>
    <source>
        <strain evidence="7 8">DCY120</strain>
    </source>
</reference>
<dbReference type="PANTHER" id="PTHR43128:SF31">
    <property type="entry name" value="L-LACTATE DEHYDROGENASE"/>
    <property type="match status" value="1"/>
</dbReference>
<dbReference type="RefSeq" id="WP_176941894.1">
    <property type="nucleotide sequence ID" value="NZ_JABZEC010000001.1"/>
</dbReference>
<evidence type="ECO:0000256" key="4">
    <source>
        <dbReference type="RuleBase" id="RU003369"/>
    </source>
</evidence>
<keyword evidence="3" id="KW-0520">NAD</keyword>
<feature type="binding site" evidence="3">
    <location>
        <begin position="8"/>
        <end position="13"/>
    </location>
    <ligand>
        <name>NAD(+)</name>
        <dbReference type="ChEBI" id="CHEBI:57540"/>
    </ligand>
</feature>
<dbReference type="Gene3D" id="3.90.110.10">
    <property type="entry name" value="Lactate dehydrogenase/glycoside hydrolase, family 4, C-terminal"/>
    <property type="match status" value="1"/>
</dbReference>
<dbReference type="Pfam" id="PF02866">
    <property type="entry name" value="Ldh_1_C"/>
    <property type="match status" value="1"/>
</dbReference>
<feature type="domain" description="Lactate/malate dehydrogenase C-terminal" evidence="6">
    <location>
        <begin position="152"/>
        <end position="305"/>
    </location>
</feature>
<dbReference type="Proteomes" id="UP000563523">
    <property type="component" value="Unassembled WGS sequence"/>
</dbReference>
<organism evidence="7 8">
    <name type="scientific">Bombilactobacillus apium</name>
    <dbReference type="NCBI Taxonomy" id="2675299"/>
    <lineage>
        <taxon>Bacteria</taxon>
        <taxon>Bacillati</taxon>
        <taxon>Bacillota</taxon>
        <taxon>Bacilli</taxon>
        <taxon>Lactobacillales</taxon>
        <taxon>Lactobacillaceae</taxon>
        <taxon>Bombilactobacillus</taxon>
    </lineage>
</organism>
<dbReference type="InterPro" id="IPR015955">
    <property type="entry name" value="Lactate_DH/Glyco_Ohase_4_C"/>
</dbReference>
<dbReference type="Pfam" id="PF00056">
    <property type="entry name" value="Ldh_1_N"/>
    <property type="match status" value="1"/>
</dbReference>
<dbReference type="PANTHER" id="PTHR43128">
    <property type="entry name" value="L-2-HYDROXYCARBOXYLATE DEHYDROGENASE (NAD(P)(+))"/>
    <property type="match status" value="1"/>
</dbReference>
<dbReference type="GO" id="GO:0004459">
    <property type="term" value="F:L-lactate dehydrogenase (NAD+) activity"/>
    <property type="evidence" value="ECO:0007669"/>
    <property type="project" value="TreeGrafter"/>
</dbReference>
<evidence type="ECO:0000313" key="8">
    <source>
        <dbReference type="Proteomes" id="UP000563523"/>
    </source>
</evidence>
<sequence length="306" mass="32828">MNKVGIIGIGHVGATSALIMAQRGHVGEIVLVDKKEAKVKAEQADLQDQIAILDTDTTITVQDYDAESWDQLQDADVIIFSAGQIEALADHGGQRDYELQVTSKIAREIAPKVKASGFNGVIVSITNPCDVIAQILQEEIGLDKSQVVGTGTGLETARMKHAVATATGYNYHDITGYVFGEHGDTMFPVWSSVKVAGQPITDFQLPLDDLTAKIVDGGYLVYRGKAYTNNGIATRANVTAEAILNDSHRAIPVSAYDEAKGLFVGQVAVLGRHGIEKVVPVPLNESEQELFDKSAAAIKANYDKVH</sequence>
<dbReference type="PRINTS" id="PR00086">
    <property type="entry name" value="LLDHDRGNASE"/>
</dbReference>
<evidence type="ECO:0000256" key="1">
    <source>
        <dbReference type="ARBA" id="ARBA00006054"/>
    </source>
</evidence>
<evidence type="ECO:0000313" key="7">
    <source>
        <dbReference type="EMBL" id="NVY95723.1"/>
    </source>
</evidence>
<dbReference type="InterPro" id="IPR036291">
    <property type="entry name" value="NAD(P)-bd_dom_sf"/>
</dbReference>
<dbReference type="Gene3D" id="3.40.50.720">
    <property type="entry name" value="NAD(P)-binding Rossmann-like Domain"/>
    <property type="match status" value="1"/>
</dbReference>
<evidence type="ECO:0000256" key="2">
    <source>
        <dbReference type="PIRSR" id="PIRSR000102-1"/>
    </source>
</evidence>
<proteinExistence type="inferred from homology"/>
<feature type="binding site" evidence="3">
    <location>
        <position position="33"/>
    </location>
    <ligand>
        <name>NAD(+)</name>
        <dbReference type="ChEBI" id="CHEBI:57540"/>
    </ligand>
</feature>
<keyword evidence="4" id="KW-0560">Oxidoreductase</keyword>
<keyword evidence="8" id="KW-1185">Reference proteome</keyword>
<gene>
    <name evidence="7" type="ORF">HU830_00670</name>
</gene>
<dbReference type="SUPFAM" id="SSF51735">
    <property type="entry name" value="NAD(P)-binding Rossmann-fold domains"/>
    <property type="match status" value="1"/>
</dbReference>
<dbReference type="PIRSF" id="PIRSF000102">
    <property type="entry name" value="Lac_mal_DH"/>
    <property type="match status" value="1"/>
</dbReference>
<feature type="domain" description="Lactate/malate dehydrogenase N-terminal" evidence="5">
    <location>
        <begin position="3"/>
        <end position="149"/>
    </location>
</feature>
<dbReference type="EMBL" id="JABZEC010000001">
    <property type="protein sequence ID" value="NVY95723.1"/>
    <property type="molecule type" value="Genomic_DNA"/>
</dbReference>
<accession>A0A850QYH9</accession>
<dbReference type="InterPro" id="IPR022383">
    <property type="entry name" value="Lactate/malate_DH_C"/>
</dbReference>
<dbReference type="AlphaFoldDB" id="A0A850QYH9"/>
<dbReference type="InterPro" id="IPR001236">
    <property type="entry name" value="Lactate/malate_DH_N"/>
</dbReference>
<dbReference type="GO" id="GO:0006089">
    <property type="term" value="P:lactate metabolic process"/>
    <property type="evidence" value="ECO:0007669"/>
    <property type="project" value="TreeGrafter"/>
</dbReference>
<dbReference type="SUPFAM" id="SSF56327">
    <property type="entry name" value="LDH C-terminal domain-like"/>
    <property type="match status" value="1"/>
</dbReference>
<comment type="similarity">
    <text evidence="1">Belongs to the LDH/MDH superfamily. LDH family.</text>
</comment>
<feature type="binding site" evidence="3">
    <location>
        <begin position="125"/>
        <end position="127"/>
    </location>
    <ligand>
        <name>NAD(+)</name>
        <dbReference type="ChEBI" id="CHEBI:57540"/>
    </ligand>
</feature>
<evidence type="ECO:0000256" key="3">
    <source>
        <dbReference type="PIRSR" id="PIRSR000102-3"/>
    </source>
</evidence>
<feature type="active site" description="Proton acceptor" evidence="2">
    <location>
        <position position="182"/>
    </location>
</feature>